<feature type="domain" description="EamA" evidence="9">
    <location>
        <begin position="12"/>
        <end position="147"/>
    </location>
</feature>
<evidence type="ECO:0000256" key="7">
    <source>
        <dbReference type="ARBA" id="ARBA00023136"/>
    </source>
</evidence>
<comment type="caution">
    <text evidence="10">The sequence shown here is derived from an EMBL/GenBank/DDBJ whole genome shotgun (WGS) entry which is preliminary data.</text>
</comment>
<feature type="transmembrane region" description="Helical" evidence="8">
    <location>
        <begin position="270"/>
        <end position="292"/>
    </location>
</feature>
<dbReference type="SUPFAM" id="SSF103481">
    <property type="entry name" value="Multidrug resistance efflux transporter EmrE"/>
    <property type="match status" value="2"/>
</dbReference>
<dbReference type="RefSeq" id="WP_289831837.1">
    <property type="nucleotide sequence ID" value="NZ_JAUEDK010000056.1"/>
</dbReference>
<keyword evidence="4" id="KW-1003">Cell membrane</keyword>
<keyword evidence="3" id="KW-0813">Transport</keyword>
<feature type="transmembrane region" description="Helical" evidence="8">
    <location>
        <begin position="154"/>
        <end position="170"/>
    </location>
</feature>
<comment type="similarity">
    <text evidence="2">Belongs to the EamA transporter family.</text>
</comment>
<feature type="transmembrane region" description="Helical" evidence="8">
    <location>
        <begin position="75"/>
        <end position="95"/>
    </location>
</feature>
<keyword evidence="5 8" id="KW-0812">Transmembrane</keyword>
<sequence>MNSAKSHEAGQGALYAIGAYLCWGLFPLYWKPLSAVPAEQILGHRVVWSALLLAGVLTVRRHWGWLGESLRQPRRIGVFALSSALLSMNWLVYIWAVNHGRVVEASLGYFINPLVNVLLGRLVLGERLAKPQLAALGLAALGVLWLTLHVGSVPWVALVLAVTFALYGLLRKTAHLPSLEGLALETFLMAPIALVGLILAERHGSGAFGHLDILRTLLLIGAGVVTTVPLVLFASGARRLTLATLGVIQYLSPTLQFLLGVWLYHEPFDMARLIGFGLIWSGLALYTGAGLLRLYRR</sequence>
<evidence type="ECO:0000259" key="9">
    <source>
        <dbReference type="Pfam" id="PF00892"/>
    </source>
</evidence>
<dbReference type="EMBL" id="JAUEDK010000056">
    <property type="protein sequence ID" value="MDN0077192.1"/>
    <property type="molecule type" value="Genomic_DNA"/>
</dbReference>
<name>A0ABT7XTR8_9NEIS</name>
<evidence type="ECO:0000256" key="2">
    <source>
        <dbReference type="ARBA" id="ARBA00007362"/>
    </source>
</evidence>
<feature type="transmembrane region" description="Helical" evidence="8">
    <location>
        <begin position="42"/>
        <end position="63"/>
    </location>
</feature>
<feature type="transmembrane region" description="Helical" evidence="8">
    <location>
        <begin position="182"/>
        <end position="201"/>
    </location>
</feature>
<feature type="domain" description="EamA" evidence="9">
    <location>
        <begin position="156"/>
        <end position="286"/>
    </location>
</feature>
<dbReference type="InterPro" id="IPR000620">
    <property type="entry name" value="EamA_dom"/>
</dbReference>
<dbReference type="Pfam" id="PF00892">
    <property type="entry name" value="EamA"/>
    <property type="match status" value="2"/>
</dbReference>
<organism evidence="10 11">
    <name type="scientific">Crenobacter oryzisoli</name>
    <dbReference type="NCBI Taxonomy" id="3056844"/>
    <lineage>
        <taxon>Bacteria</taxon>
        <taxon>Pseudomonadati</taxon>
        <taxon>Pseudomonadota</taxon>
        <taxon>Betaproteobacteria</taxon>
        <taxon>Neisseriales</taxon>
        <taxon>Neisseriaceae</taxon>
        <taxon>Crenobacter</taxon>
    </lineage>
</organism>
<evidence type="ECO:0000256" key="6">
    <source>
        <dbReference type="ARBA" id="ARBA00022989"/>
    </source>
</evidence>
<keyword evidence="6 8" id="KW-1133">Transmembrane helix</keyword>
<feature type="transmembrane region" description="Helical" evidence="8">
    <location>
        <begin position="240"/>
        <end position="264"/>
    </location>
</feature>
<dbReference type="NCBIfam" id="TIGR00688">
    <property type="entry name" value="rarD"/>
    <property type="match status" value="1"/>
</dbReference>
<feature type="transmembrane region" description="Helical" evidence="8">
    <location>
        <begin position="12"/>
        <end position="30"/>
    </location>
</feature>
<evidence type="ECO:0000256" key="4">
    <source>
        <dbReference type="ARBA" id="ARBA00022475"/>
    </source>
</evidence>
<evidence type="ECO:0000313" key="10">
    <source>
        <dbReference type="EMBL" id="MDN0077192.1"/>
    </source>
</evidence>
<feature type="transmembrane region" description="Helical" evidence="8">
    <location>
        <begin position="131"/>
        <end position="148"/>
    </location>
</feature>
<feature type="transmembrane region" description="Helical" evidence="8">
    <location>
        <begin position="213"/>
        <end position="233"/>
    </location>
</feature>
<dbReference type="InterPro" id="IPR004626">
    <property type="entry name" value="RarD"/>
</dbReference>
<feature type="transmembrane region" description="Helical" evidence="8">
    <location>
        <begin position="107"/>
        <end position="124"/>
    </location>
</feature>
<evidence type="ECO:0000256" key="5">
    <source>
        <dbReference type="ARBA" id="ARBA00022692"/>
    </source>
</evidence>
<dbReference type="PANTHER" id="PTHR22911">
    <property type="entry name" value="ACYL-MALONYL CONDENSING ENZYME-RELATED"/>
    <property type="match status" value="1"/>
</dbReference>
<evidence type="ECO:0000256" key="3">
    <source>
        <dbReference type="ARBA" id="ARBA00022448"/>
    </source>
</evidence>
<evidence type="ECO:0000313" key="11">
    <source>
        <dbReference type="Proteomes" id="UP001168540"/>
    </source>
</evidence>
<dbReference type="Proteomes" id="UP001168540">
    <property type="component" value="Unassembled WGS sequence"/>
</dbReference>
<comment type="subcellular location">
    <subcellularLocation>
        <location evidence="1">Cell membrane</location>
        <topology evidence="1">Multi-pass membrane protein</topology>
    </subcellularLocation>
</comment>
<evidence type="ECO:0000256" key="8">
    <source>
        <dbReference type="SAM" id="Phobius"/>
    </source>
</evidence>
<keyword evidence="7 8" id="KW-0472">Membrane</keyword>
<proteinExistence type="inferred from homology"/>
<dbReference type="PANTHER" id="PTHR22911:SF137">
    <property type="entry name" value="SOLUTE CARRIER FAMILY 35 MEMBER G2-RELATED"/>
    <property type="match status" value="1"/>
</dbReference>
<keyword evidence="11" id="KW-1185">Reference proteome</keyword>
<gene>
    <name evidence="10" type="primary">rarD</name>
    <name evidence="10" type="ORF">QU481_20325</name>
</gene>
<evidence type="ECO:0000256" key="1">
    <source>
        <dbReference type="ARBA" id="ARBA00004651"/>
    </source>
</evidence>
<protein>
    <submittedName>
        <fullName evidence="10">EamA family transporter RarD</fullName>
    </submittedName>
</protein>
<accession>A0ABT7XTR8</accession>
<reference evidence="10" key="1">
    <citation type="submission" date="2023-06" db="EMBL/GenBank/DDBJ databases">
        <authorList>
            <person name="Zhang S."/>
        </authorList>
    </citation>
    <scope>NUCLEOTIDE SEQUENCE</scope>
    <source>
        <strain evidence="10">SG2303</strain>
    </source>
</reference>
<dbReference type="InterPro" id="IPR037185">
    <property type="entry name" value="EmrE-like"/>
</dbReference>